<feature type="transmembrane region" description="Helical" evidence="10">
    <location>
        <begin position="409"/>
        <end position="435"/>
    </location>
</feature>
<dbReference type="Ensembl" id="ENSCCRT00020023722.1">
    <property type="protein sequence ID" value="ENSCCRP00020021598.1"/>
    <property type="gene ID" value="ENSCCRG00020010087.1"/>
</dbReference>
<evidence type="ECO:0000256" key="10">
    <source>
        <dbReference type="SAM" id="Phobius"/>
    </source>
</evidence>
<accession>A0A8C2D7V0</accession>
<evidence type="ECO:0000256" key="1">
    <source>
        <dbReference type="ARBA" id="ARBA00004141"/>
    </source>
</evidence>
<feature type="transmembrane region" description="Helical" evidence="10">
    <location>
        <begin position="169"/>
        <end position="187"/>
    </location>
</feature>
<dbReference type="PROSITE" id="PS50267">
    <property type="entry name" value="NA_NEUROTRAN_SYMP_3"/>
    <property type="match status" value="1"/>
</dbReference>
<dbReference type="GO" id="GO:1904271">
    <property type="term" value="P:L-proline import across plasma membrane"/>
    <property type="evidence" value="ECO:0007669"/>
    <property type="project" value="TreeGrafter"/>
</dbReference>
<dbReference type="AlphaFoldDB" id="A0A8C2D7V0"/>
<organism evidence="11 12">
    <name type="scientific">Cyprinus carpio</name>
    <name type="common">Common carp</name>
    <dbReference type="NCBI Taxonomy" id="7962"/>
    <lineage>
        <taxon>Eukaryota</taxon>
        <taxon>Metazoa</taxon>
        <taxon>Chordata</taxon>
        <taxon>Craniata</taxon>
        <taxon>Vertebrata</taxon>
        <taxon>Euteleostomi</taxon>
        <taxon>Actinopterygii</taxon>
        <taxon>Neopterygii</taxon>
        <taxon>Teleostei</taxon>
        <taxon>Ostariophysi</taxon>
        <taxon>Cypriniformes</taxon>
        <taxon>Cyprinidae</taxon>
        <taxon>Cyprininae</taxon>
        <taxon>Cyprinus</taxon>
    </lineage>
</organism>
<feature type="binding site" evidence="8">
    <location>
        <position position="284"/>
    </location>
    <ligand>
        <name>Na(+)</name>
        <dbReference type="ChEBI" id="CHEBI:29101"/>
        <label>1</label>
    </ligand>
</feature>
<feature type="binding site" evidence="8">
    <location>
        <position position="388"/>
    </location>
    <ligand>
        <name>Na(+)</name>
        <dbReference type="ChEBI" id="CHEBI:29101"/>
        <label>1</label>
    </ligand>
</feature>
<feature type="binding site" evidence="8">
    <location>
        <position position="28"/>
    </location>
    <ligand>
        <name>Na(+)</name>
        <dbReference type="ChEBI" id="CHEBI:29101"/>
        <label>1</label>
    </ligand>
</feature>
<evidence type="ECO:0000256" key="5">
    <source>
        <dbReference type="ARBA" id="ARBA00022989"/>
    </source>
</evidence>
<dbReference type="GO" id="GO:0015193">
    <property type="term" value="F:L-proline transmembrane transporter activity"/>
    <property type="evidence" value="ECO:0007669"/>
    <property type="project" value="TreeGrafter"/>
</dbReference>
<reference evidence="11" key="1">
    <citation type="submission" date="2025-08" db="UniProtKB">
        <authorList>
            <consortium name="Ensembl"/>
        </authorList>
    </citation>
    <scope>IDENTIFICATION</scope>
</reference>
<sequence>MSKEARPSWDSPMQFVLACVSYAVGLGNVWRFPYLCQMHGGGGFLIPYLLMLFLEGIPLFCMELAIGQKMRLGSIGAWTAISPYLGGLGIASVVTSMYLCLYYNVINAWSFWYLFHSFQSVLPWAECPVNANRTGYLEECEVASPTQYFFYRETLNISSSIDENGGLHMGQALCLLLAWIIVYLFIVRGVKSTGVVVYFTATFPYVVLFIYLIRGVTLHGAWNGVKYMFTPKLEQLANPQTWINDATQIFFSLGLGFGSLIAFSSYNHHNNDFEKQAVVISLINSGTSVFASVVTFSIYGFKATFNYENCLERMRMLCLNAFDLSEESISAENVTAWISHLNITHPERFAAIASKIEHCSLEAELDTVNYPSLTIQRLQLVLTLILSSDISYSGIFINAPACRILGHNFWSVTLVVLWSLAGLVCLLCLLLGFGFTSRSGSYWFTIFNEYAATLSLLFIVFIEVISVCYIYGLRRFERDIEDMLGHRPNWYWKVMWAVVSPLLLFSLFIFYIINYIQGGTPTYQAWDKDLGRSVVKEYPVYGQVFIALLLLSALSCVPLAALHSVCRRKQRGTPIREHRHA</sequence>
<dbReference type="PRINTS" id="PR00176">
    <property type="entry name" value="NANEUSMPORT"/>
</dbReference>
<feature type="transmembrane region" description="Helical" evidence="10">
    <location>
        <begin position="194"/>
        <end position="213"/>
    </location>
</feature>
<evidence type="ECO:0000256" key="9">
    <source>
        <dbReference type="RuleBase" id="RU003732"/>
    </source>
</evidence>
<keyword evidence="8" id="KW-0915">Sodium</keyword>
<evidence type="ECO:0000256" key="3">
    <source>
        <dbReference type="ARBA" id="ARBA00022692"/>
    </source>
</evidence>
<dbReference type="PRINTS" id="PR01206">
    <property type="entry name" value="ORPHTRNSPORT"/>
</dbReference>
<evidence type="ECO:0000256" key="6">
    <source>
        <dbReference type="ARBA" id="ARBA00023136"/>
    </source>
</evidence>
<dbReference type="GO" id="GO:0046872">
    <property type="term" value="F:metal ion binding"/>
    <property type="evidence" value="ECO:0007669"/>
    <property type="project" value="UniProtKB-KW"/>
</dbReference>
<protein>
    <recommendedName>
        <fullName evidence="9">Transporter</fullName>
    </recommendedName>
</protein>
<keyword evidence="2 9" id="KW-0813">Transport</keyword>
<dbReference type="PROSITE" id="PS00610">
    <property type="entry name" value="NA_NEUROTRAN_SYMP_1"/>
    <property type="match status" value="1"/>
</dbReference>
<comment type="subcellular location">
    <subcellularLocation>
        <location evidence="1">Membrane</location>
        <topology evidence="1">Multi-pass membrane protein</topology>
    </subcellularLocation>
</comment>
<evidence type="ECO:0000256" key="2">
    <source>
        <dbReference type="ARBA" id="ARBA00022448"/>
    </source>
</evidence>
<dbReference type="InterPro" id="IPR037272">
    <property type="entry name" value="SNS_sf"/>
</dbReference>
<dbReference type="Pfam" id="PF00209">
    <property type="entry name" value="SNF"/>
    <property type="match status" value="1"/>
</dbReference>
<feature type="transmembrane region" description="Helical" evidence="10">
    <location>
        <begin position="278"/>
        <end position="299"/>
    </location>
</feature>
<feature type="binding site" evidence="8">
    <location>
        <position position="23"/>
    </location>
    <ligand>
        <name>Na(+)</name>
        <dbReference type="ChEBI" id="CHEBI:29101"/>
        <label>1</label>
    </ligand>
</feature>
<dbReference type="GO" id="GO:0005298">
    <property type="term" value="F:proline:sodium symporter activity"/>
    <property type="evidence" value="ECO:0007669"/>
    <property type="project" value="TreeGrafter"/>
</dbReference>
<evidence type="ECO:0000256" key="4">
    <source>
        <dbReference type="ARBA" id="ARBA00022847"/>
    </source>
</evidence>
<dbReference type="InterPro" id="IPR002438">
    <property type="entry name" value="Neutral_aa_SLC6"/>
</dbReference>
<proteinExistence type="inferred from homology"/>
<feature type="transmembrane region" description="Helical" evidence="10">
    <location>
        <begin position="378"/>
        <end position="397"/>
    </location>
</feature>
<evidence type="ECO:0000256" key="8">
    <source>
        <dbReference type="PIRSR" id="PIRSR600175-1"/>
    </source>
</evidence>
<feature type="binding site" evidence="8">
    <location>
        <position position="384"/>
    </location>
    <ligand>
        <name>Na(+)</name>
        <dbReference type="ChEBI" id="CHEBI:29101"/>
        <label>1</label>
    </ligand>
</feature>
<feature type="transmembrane region" description="Helical" evidence="10">
    <location>
        <begin position="12"/>
        <end position="32"/>
    </location>
</feature>
<keyword evidence="8" id="KW-0479">Metal-binding</keyword>
<keyword evidence="6 10" id="KW-0472">Membrane</keyword>
<dbReference type="GO" id="GO:0016324">
    <property type="term" value="C:apical plasma membrane"/>
    <property type="evidence" value="ECO:0007669"/>
    <property type="project" value="TreeGrafter"/>
</dbReference>
<evidence type="ECO:0000313" key="11">
    <source>
        <dbReference type="Ensembl" id="ENSCCRP00020021598.1"/>
    </source>
</evidence>
<dbReference type="InterPro" id="IPR000175">
    <property type="entry name" value="Na/ntran_symport"/>
</dbReference>
<feature type="transmembrane region" description="Helical" evidence="10">
    <location>
        <begin position="44"/>
        <end position="66"/>
    </location>
</feature>
<evidence type="ECO:0000256" key="7">
    <source>
        <dbReference type="ARBA" id="ARBA00023180"/>
    </source>
</evidence>
<dbReference type="PANTHER" id="PTHR11616">
    <property type="entry name" value="SODIUM/CHLORIDE DEPENDENT TRANSPORTER"/>
    <property type="match status" value="1"/>
</dbReference>
<dbReference type="Proteomes" id="UP000694701">
    <property type="component" value="Unplaced"/>
</dbReference>
<dbReference type="PROSITE" id="PS00754">
    <property type="entry name" value="NA_NEUROTRAN_SYMP_2"/>
    <property type="match status" value="1"/>
</dbReference>
<feature type="transmembrane region" description="Helical" evidence="10">
    <location>
        <begin position="249"/>
        <end position="266"/>
    </location>
</feature>
<feature type="transmembrane region" description="Helical" evidence="10">
    <location>
        <begin position="78"/>
        <end position="105"/>
    </location>
</feature>
<dbReference type="SUPFAM" id="SSF161070">
    <property type="entry name" value="SNF-like"/>
    <property type="match status" value="1"/>
</dbReference>
<dbReference type="GO" id="GO:0015816">
    <property type="term" value="P:glycine transport"/>
    <property type="evidence" value="ECO:0007669"/>
    <property type="project" value="TreeGrafter"/>
</dbReference>
<keyword evidence="4 9" id="KW-0769">Symport</keyword>
<keyword evidence="7" id="KW-0325">Glycoprotein</keyword>
<keyword evidence="5 10" id="KW-1133">Transmembrane helix</keyword>
<feature type="binding site" evidence="8">
    <location>
        <position position="252"/>
    </location>
    <ligand>
        <name>Na(+)</name>
        <dbReference type="ChEBI" id="CHEBI:29101"/>
        <label>1</label>
    </ligand>
</feature>
<feature type="transmembrane region" description="Helical" evidence="10">
    <location>
        <begin position="494"/>
        <end position="513"/>
    </location>
</feature>
<evidence type="ECO:0000313" key="12">
    <source>
        <dbReference type="Proteomes" id="UP000694701"/>
    </source>
</evidence>
<name>A0A8C2D7V0_CYPCA</name>
<comment type="similarity">
    <text evidence="9">Belongs to the sodium:neurotransmitter symporter (SNF) (TC 2.A.22) family.</text>
</comment>
<keyword evidence="3 9" id="KW-0812">Transmembrane</keyword>
<feature type="binding site" evidence="8">
    <location>
        <position position="24"/>
    </location>
    <ligand>
        <name>Na(+)</name>
        <dbReference type="ChEBI" id="CHEBI:29101"/>
        <label>1</label>
    </ligand>
</feature>
<feature type="transmembrane region" description="Helical" evidence="10">
    <location>
        <begin position="540"/>
        <end position="562"/>
    </location>
</feature>
<dbReference type="PANTHER" id="PTHR11616:SF44">
    <property type="entry name" value="SODIUM- AND CHLORIDE-DEPENDENT TRANSPORTER XTRP3"/>
    <property type="match status" value="1"/>
</dbReference>
<feature type="transmembrane region" description="Helical" evidence="10">
    <location>
        <begin position="450"/>
        <end position="473"/>
    </location>
</feature>